<dbReference type="PROSITE" id="PS50112">
    <property type="entry name" value="PAS"/>
    <property type="match status" value="1"/>
</dbReference>
<dbReference type="PROSITE" id="PS50883">
    <property type="entry name" value="EAL"/>
    <property type="match status" value="1"/>
</dbReference>
<dbReference type="CDD" id="cd01948">
    <property type="entry name" value="EAL"/>
    <property type="match status" value="1"/>
</dbReference>
<evidence type="ECO:0000256" key="3">
    <source>
        <dbReference type="ARBA" id="ARBA00022636"/>
    </source>
</evidence>
<dbReference type="GO" id="GO:0007165">
    <property type="term" value="P:signal transduction"/>
    <property type="evidence" value="ECO:0007669"/>
    <property type="project" value="InterPro"/>
</dbReference>
<dbReference type="SUPFAM" id="SSF55073">
    <property type="entry name" value="Nucleotide cyclase"/>
    <property type="match status" value="1"/>
</dbReference>
<dbReference type="Gene3D" id="3.20.20.450">
    <property type="entry name" value="EAL domain"/>
    <property type="match status" value="1"/>
</dbReference>
<feature type="transmembrane region" description="Helical" evidence="5">
    <location>
        <begin position="14"/>
        <end position="35"/>
    </location>
</feature>
<dbReference type="SMART" id="SM00267">
    <property type="entry name" value="GGDEF"/>
    <property type="match status" value="1"/>
</dbReference>
<evidence type="ECO:0000259" key="8">
    <source>
        <dbReference type="PROSITE" id="PS50883"/>
    </source>
</evidence>
<sequence length="1077" mass="122051">MPSTLQHLSLKQKLILFSLLPLLMMSIFVLSRMYVLVKEYRFATQNHLAIQTTSKINELLYQLHNEYGLSTQLLPATTPQDETRLLQQQQLTSDALEALLKSPALLALNTALSGQLASTQLQEKLTSLTLLSHKLASSRQEALDQHPSAFIDLYQQFNSELMQLIQQLQLLTNDINQSRAYADLLNLLMVQELAVKERSAINRMLLSESLSINDYKAINTIMYEYGQAISHASNASISDRHSLIRQIQASPESLRILKISQQIEQQIHISTLVQSINAHLGYDGLIDSFQDYLLTGSLISLEKFNQSLATIQQKIAELNRETINLPSLAPAVQIIEESINQYQFCMSKILQLKDQKLSLAEITALAHINNTDLTSAIDKLLMPPHPVSSKHWWTLTTDRINKLNALSNEITRTMARQSNEQQQHALTLLGIYLLSALFTATITLWLGRKIIRSFMDKITQIANDMQRMAADPELNIHIDVSGSDELARMSRAMNRMLSERQKANQALNRAAAVFNYSAEGIMVTDADNHIELVNPAFSQITGYSLEEVKGRSPSILSSKRHTSHFYTTMWEALEKNGKWEGEIWNKRKDGQVYPEYLAITVVRNERGEIIQHIGLFMDISKRKQYEQDLWYQAHFDTLTGLPNRKLFNERLQHEIQLAQHDSRKLAILLIDLDQFKYINDVQGHATGDLLLQDVAKRLENIAGKTDFVARIGGDEFVLILPRVTNEFAIEHMASHIIETLSTPFSLNEREIQISASFGIGVYPEDGLDVSSLTRNTEMAMYQAKDAGRNNFKYFTSGMNQAMFARMELEQRLRRAVAQNEFTLHYQPIVEMKTGKVCSVEALIRWQDPDLGLIPPDQFIGIAEETGLIEPMGEWVLNQAMHDLRQWQQLGLHLNVAINVSSRQCVNARGLGFDQVLQECFNRHHINPRNVHIEITESMLMGDASHCLTTLESIRHLGSQIYIDDFGTGYSSLSYLKKFPISVIKIDRSFVENALSNSSNTNLVKAIVMMGQSLEMELVAEGIETEAQWNLLRDLGCHYAQGYLISKPLPFAAITPLLSQTLPALLQQQEPREKCVNA</sequence>
<evidence type="ECO:0000313" key="13">
    <source>
        <dbReference type="Proteomes" id="UP001187859"/>
    </source>
</evidence>
<feature type="domain" description="HAMP" evidence="9">
    <location>
        <begin position="452"/>
        <end position="505"/>
    </location>
</feature>
<dbReference type="Pfam" id="PF13426">
    <property type="entry name" value="PAS_9"/>
    <property type="match status" value="1"/>
</dbReference>
<evidence type="ECO:0000256" key="4">
    <source>
        <dbReference type="ARBA" id="ARBA00051114"/>
    </source>
</evidence>
<evidence type="ECO:0000256" key="2">
    <source>
        <dbReference type="ARBA" id="ARBA00012282"/>
    </source>
</evidence>
<dbReference type="GO" id="GO:0016020">
    <property type="term" value="C:membrane"/>
    <property type="evidence" value="ECO:0007669"/>
    <property type="project" value="InterPro"/>
</dbReference>
<dbReference type="Pfam" id="PF00563">
    <property type="entry name" value="EAL"/>
    <property type="match status" value="1"/>
</dbReference>
<keyword evidence="5" id="KW-0812">Transmembrane</keyword>
<dbReference type="FunFam" id="3.20.20.450:FF:000001">
    <property type="entry name" value="Cyclic di-GMP phosphodiesterase yahA"/>
    <property type="match status" value="1"/>
</dbReference>
<evidence type="ECO:0000259" key="9">
    <source>
        <dbReference type="PROSITE" id="PS50885"/>
    </source>
</evidence>
<dbReference type="InterPro" id="IPR035965">
    <property type="entry name" value="PAS-like_dom_sf"/>
</dbReference>
<evidence type="ECO:0000259" key="10">
    <source>
        <dbReference type="PROSITE" id="PS50887"/>
    </source>
</evidence>
<evidence type="ECO:0000313" key="12">
    <source>
        <dbReference type="EMBL" id="MDV5392159.1"/>
    </source>
</evidence>
<dbReference type="PROSITE" id="PS50906">
    <property type="entry name" value="NIT"/>
    <property type="match status" value="1"/>
</dbReference>
<feature type="domain" description="PAS" evidence="6">
    <location>
        <begin position="506"/>
        <end position="552"/>
    </location>
</feature>
<protein>
    <recommendedName>
        <fullName evidence="2">cyclic-guanylate-specific phosphodiesterase</fullName>
        <ecNumber evidence="2">3.1.4.52</ecNumber>
    </recommendedName>
</protein>
<reference evidence="12" key="1">
    <citation type="submission" date="2023-05" db="EMBL/GenBank/DDBJ databases">
        <title>Colonisation of extended spectrum b-lactamase- and carbapenemase-producing bacteria on hospital surfaces from low- and middle-income countries.</title>
        <authorList>
            <person name="Nieto-Rosado M."/>
            <person name="Sands K."/>
            <person name="Iregbu K."/>
            <person name="Zahra R."/>
            <person name="Mazarati J.B."/>
            <person name="Mehtar S."/>
            <person name="Barnards-Group B."/>
            <person name="Walsh T.R."/>
        </authorList>
    </citation>
    <scope>NUCLEOTIDE SEQUENCE</scope>
    <source>
        <strain evidence="12">PP-E493</strain>
    </source>
</reference>
<dbReference type="EMBL" id="JASGOQ010000001">
    <property type="protein sequence ID" value="MDV5392159.1"/>
    <property type="molecule type" value="Genomic_DNA"/>
</dbReference>
<dbReference type="InterPro" id="IPR029787">
    <property type="entry name" value="Nucleotide_cyclase"/>
</dbReference>
<dbReference type="FunFam" id="3.30.70.270:FF:000001">
    <property type="entry name" value="Diguanylate cyclase domain protein"/>
    <property type="match status" value="1"/>
</dbReference>
<dbReference type="SUPFAM" id="SSF141868">
    <property type="entry name" value="EAL domain-like"/>
    <property type="match status" value="1"/>
</dbReference>
<dbReference type="InterPro" id="IPR013587">
    <property type="entry name" value="Nitrate/nitrite_sensing"/>
</dbReference>
<evidence type="ECO:0000259" key="11">
    <source>
        <dbReference type="PROSITE" id="PS50906"/>
    </source>
</evidence>
<dbReference type="EC" id="3.1.4.52" evidence="2"/>
<dbReference type="CDD" id="cd00130">
    <property type="entry name" value="PAS"/>
    <property type="match status" value="1"/>
</dbReference>
<dbReference type="Gene3D" id="3.30.450.20">
    <property type="entry name" value="PAS domain"/>
    <property type="match status" value="1"/>
</dbReference>
<dbReference type="GO" id="GO:0071732">
    <property type="term" value="P:cellular response to nitric oxide"/>
    <property type="evidence" value="ECO:0007669"/>
    <property type="project" value="UniProtKB-ARBA"/>
</dbReference>
<dbReference type="Gene3D" id="6.10.340.10">
    <property type="match status" value="1"/>
</dbReference>
<accession>A0AAE4Q208</accession>
<feature type="domain" description="GGDEF" evidence="10">
    <location>
        <begin position="663"/>
        <end position="796"/>
    </location>
</feature>
<dbReference type="InterPro" id="IPR001633">
    <property type="entry name" value="EAL_dom"/>
</dbReference>
<dbReference type="Gene3D" id="3.30.70.270">
    <property type="match status" value="1"/>
</dbReference>
<feature type="domain" description="EAL" evidence="8">
    <location>
        <begin position="805"/>
        <end position="1061"/>
    </location>
</feature>
<evidence type="ECO:0000259" key="6">
    <source>
        <dbReference type="PROSITE" id="PS50112"/>
    </source>
</evidence>
<dbReference type="InterPro" id="IPR000700">
    <property type="entry name" value="PAS-assoc_C"/>
</dbReference>
<dbReference type="SMART" id="SM00304">
    <property type="entry name" value="HAMP"/>
    <property type="match status" value="1"/>
</dbReference>
<dbReference type="PANTHER" id="PTHR44757">
    <property type="entry name" value="DIGUANYLATE CYCLASE DGCP"/>
    <property type="match status" value="1"/>
</dbReference>
<dbReference type="GO" id="GO:0071111">
    <property type="term" value="F:cyclic-guanylate-specific phosphodiesterase activity"/>
    <property type="evidence" value="ECO:0007669"/>
    <property type="project" value="UniProtKB-EC"/>
</dbReference>
<proteinExistence type="predicted"/>
<dbReference type="InterPro" id="IPR000014">
    <property type="entry name" value="PAS"/>
</dbReference>
<dbReference type="NCBIfam" id="TIGR00254">
    <property type="entry name" value="GGDEF"/>
    <property type="match status" value="1"/>
</dbReference>
<dbReference type="SMART" id="SM00086">
    <property type="entry name" value="PAC"/>
    <property type="match status" value="1"/>
</dbReference>
<dbReference type="Pfam" id="PF08376">
    <property type="entry name" value="NIT"/>
    <property type="match status" value="1"/>
</dbReference>
<comment type="catalytic activity">
    <reaction evidence="4">
        <text>3',3'-c-di-GMP + H2O = 5'-phosphoguanylyl(3'-&gt;5')guanosine + H(+)</text>
        <dbReference type="Rhea" id="RHEA:24902"/>
        <dbReference type="ChEBI" id="CHEBI:15377"/>
        <dbReference type="ChEBI" id="CHEBI:15378"/>
        <dbReference type="ChEBI" id="CHEBI:58754"/>
        <dbReference type="ChEBI" id="CHEBI:58805"/>
        <dbReference type="EC" id="3.1.4.52"/>
    </reaction>
    <physiologicalReaction direction="left-to-right" evidence="4">
        <dbReference type="Rhea" id="RHEA:24903"/>
    </physiologicalReaction>
</comment>
<dbReference type="InterPro" id="IPR003660">
    <property type="entry name" value="HAMP_dom"/>
</dbReference>
<dbReference type="PROSITE" id="PS50887">
    <property type="entry name" value="GGDEF"/>
    <property type="match status" value="1"/>
</dbReference>
<comment type="caution">
    <text evidence="12">The sequence shown here is derived from an EMBL/GenBank/DDBJ whole genome shotgun (WGS) entry which is preliminary data.</text>
</comment>
<dbReference type="CDD" id="cd06225">
    <property type="entry name" value="HAMP"/>
    <property type="match status" value="1"/>
</dbReference>
<dbReference type="PROSITE" id="PS50113">
    <property type="entry name" value="PAC"/>
    <property type="match status" value="1"/>
</dbReference>
<evidence type="ECO:0000256" key="1">
    <source>
        <dbReference type="ARBA" id="ARBA00001946"/>
    </source>
</evidence>
<dbReference type="CDD" id="cd01949">
    <property type="entry name" value="GGDEF"/>
    <property type="match status" value="1"/>
</dbReference>
<dbReference type="InterPro" id="IPR052155">
    <property type="entry name" value="Biofilm_reg_signaling"/>
</dbReference>
<evidence type="ECO:0000259" key="7">
    <source>
        <dbReference type="PROSITE" id="PS50113"/>
    </source>
</evidence>
<dbReference type="Pfam" id="PF00672">
    <property type="entry name" value="HAMP"/>
    <property type="match status" value="1"/>
</dbReference>
<evidence type="ECO:0000256" key="5">
    <source>
        <dbReference type="SAM" id="Phobius"/>
    </source>
</evidence>
<dbReference type="AlphaFoldDB" id="A0AAE4Q208"/>
<feature type="domain" description="PAC" evidence="7">
    <location>
        <begin position="579"/>
        <end position="631"/>
    </location>
</feature>
<dbReference type="InterPro" id="IPR043128">
    <property type="entry name" value="Rev_trsase/Diguanyl_cyclase"/>
</dbReference>
<gene>
    <name evidence="12" type="ORF">QM089_18345</name>
</gene>
<dbReference type="InterPro" id="IPR035919">
    <property type="entry name" value="EAL_sf"/>
</dbReference>
<keyword evidence="3" id="KW-0973">c-di-GMP</keyword>
<name>A0AAE4Q208_9GAMM</name>
<dbReference type="PANTHER" id="PTHR44757:SF2">
    <property type="entry name" value="BIOFILM ARCHITECTURE MAINTENANCE PROTEIN MBAA"/>
    <property type="match status" value="1"/>
</dbReference>
<dbReference type="SUPFAM" id="SSF55785">
    <property type="entry name" value="PYP-like sensor domain (PAS domain)"/>
    <property type="match status" value="1"/>
</dbReference>
<keyword evidence="5" id="KW-0472">Membrane</keyword>
<comment type="cofactor">
    <cofactor evidence="1">
        <name>Mg(2+)</name>
        <dbReference type="ChEBI" id="CHEBI:18420"/>
    </cofactor>
</comment>
<feature type="transmembrane region" description="Helical" evidence="5">
    <location>
        <begin position="425"/>
        <end position="447"/>
    </location>
</feature>
<dbReference type="InterPro" id="IPR001610">
    <property type="entry name" value="PAC"/>
</dbReference>
<dbReference type="InterPro" id="IPR010910">
    <property type="entry name" value="Nitrate/nitrite_sensing_bac"/>
</dbReference>
<feature type="domain" description="NIT" evidence="11">
    <location>
        <begin position="54"/>
        <end position="314"/>
    </location>
</feature>
<dbReference type="NCBIfam" id="TIGR00229">
    <property type="entry name" value="sensory_box"/>
    <property type="match status" value="1"/>
</dbReference>
<dbReference type="Proteomes" id="UP001187859">
    <property type="component" value="Unassembled WGS sequence"/>
</dbReference>
<dbReference type="PROSITE" id="PS50885">
    <property type="entry name" value="HAMP"/>
    <property type="match status" value="1"/>
</dbReference>
<organism evidence="12 13">
    <name type="scientific">Shewanella xiamenensis</name>
    <dbReference type="NCBI Taxonomy" id="332186"/>
    <lineage>
        <taxon>Bacteria</taxon>
        <taxon>Pseudomonadati</taxon>
        <taxon>Pseudomonadota</taxon>
        <taxon>Gammaproteobacteria</taxon>
        <taxon>Alteromonadales</taxon>
        <taxon>Shewanellaceae</taxon>
        <taxon>Shewanella</taxon>
    </lineage>
</organism>
<dbReference type="Pfam" id="PF00990">
    <property type="entry name" value="GGDEF"/>
    <property type="match status" value="1"/>
</dbReference>
<dbReference type="SMART" id="SM00091">
    <property type="entry name" value="PAS"/>
    <property type="match status" value="1"/>
</dbReference>
<dbReference type="SMART" id="SM00052">
    <property type="entry name" value="EAL"/>
    <property type="match status" value="1"/>
</dbReference>
<keyword evidence="5" id="KW-1133">Transmembrane helix</keyword>
<dbReference type="InterPro" id="IPR000160">
    <property type="entry name" value="GGDEF_dom"/>
</dbReference>
<dbReference type="RefSeq" id="WP_037427551.1">
    <property type="nucleotide sequence ID" value="NZ_JASGOQ010000001.1"/>
</dbReference>